<keyword evidence="9" id="KW-1003">Cell membrane</keyword>
<dbReference type="Gene3D" id="1.25.60.10">
    <property type="entry name" value="MgtE N-terminal domain-like"/>
    <property type="match status" value="1"/>
</dbReference>
<feature type="transmembrane region" description="Helical" evidence="9">
    <location>
        <begin position="411"/>
        <end position="437"/>
    </location>
</feature>
<evidence type="ECO:0000256" key="7">
    <source>
        <dbReference type="ARBA" id="ARBA00023136"/>
    </source>
</evidence>
<evidence type="ECO:0000256" key="8">
    <source>
        <dbReference type="PROSITE-ProRule" id="PRU00703"/>
    </source>
</evidence>
<dbReference type="InterPro" id="IPR046342">
    <property type="entry name" value="CBS_dom_sf"/>
</dbReference>
<evidence type="ECO:0000256" key="1">
    <source>
        <dbReference type="ARBA" id="ARBA00004141"/>
    </source>
</evidence>
<evidence type="ECO:0000313" key="12">
    <source>
        <dbReference type="EMBL" id="RDI61091.1"/>
    </source>
</evidence>
<evidence type="ECO:0000256" key="4">
    <source>
        <dbReference type="ARBA" id="ARBA00022692"/>
    </source>
</evidence>
<dbReference type="RefSeq" id="WP_114769262.1">
    <property type="nucleotide sequence ID" value="NZ_QQBB01000002.1"/>
</dbReference>
<protein>
    <recommendedName>
        <fullName evidence="9">Magnesium transporter MgtE</fullName>
    </recommendedName>
</protein>
<evidence type="ECO:0000256" key="6">
    <source>
        <dbReference type="ARBA" id="ARBA00022989"/>
    </source>
</evidence>
<dbReference type="Proteomes" id="UP000254925">
    <property type="component" value="Unassembled WGS sequence"/>
</dbReference>
<comment type="caution">
    <text evidence="12">The sequence shown here is derived from an EMBL/GenBank/DDBJ whole genome shotgun (WGS) entry which is preliminary data.</text>
</comment>
<dbReference type="InterPro" id="IPR000644">
    <property type="entry name" value="CBS_dom"/>
</dbReference>
<keyword evidence="6 9" id="KW-1133">Transmembrane helix</keyword>
<organism evidence="12 13">
    <name type="scientific">Microvirga subterranea</name>
    <dbReference type="NCBI Taxonomy" id="186651"/>
    <lineage>
        <taxon>Bacteria</taxon>
        <taxon>Pseudomonadati</taxon>
        <taxon>Pseudomonadota</taxon>
        <taxon>Alphaproteobacteria</taxon>
        <taxon>Hyphomicrobiales</taxon>
        <taxon>Methylobacteriaceae</taxon>
        <taxon>Microvirga</taxon>
    </lineage>
</organism>
<proteinExistence type="inferred from homology"/>
<dbReference type="EMBL" id="QQBB01000002">
    <property type="protein sequence ID" value="RDI61091.1"/>
    <property type="molecule type" value="Genomic_DNA"/>
</dbReference>
<evidence type="ECO:0000256" key="5">
    <source>
        <dbReference type="ARBA" id="ARBA00022842"/>
    </source>
</evidence>
<keyword evidence="13" id="KW-1185">Reference proteome</keyword>
<name>A0A370HT14_9HYPH</name>
<comment type="similarity">
    <text evidence="2 9">Belongs to the SLC41A transporter family.</text>
</comment>
<evidence type="ECO:0000259" key="11">
    <source>
        <dbReference type="PROSITE" id="PS51371"/>
    </source>
</evidence>
<evidence type="ECO:0000256" key="10">
    <source>
        <dbReference type="SAM" id="MobiDB-lite"/>
    </source>
</evidence>
<dbReference type="SUPFAM" id="SSF54631">
    <property type="entry name" value="CBS-domain pair"/>
    <property type="match status" value="1"/>
</dbReference>
<dbReference type="InterPro" id="IPR036739">
    <property type="entry name" value="SLC41_membr_dom_sf"/>
</dbReference>
<dbReference type="Pfam" id="PF03448">
    <property type="entry name" value="MgtE_N"/>
    <property type="match status" value="1"/>
</dbReference>
<feature type="transmembrane region" description="Helical" evidence="9">
    <location>
        <begin position="384"/>
        <end position="405"/>
    </location>
</feature>
<dbReference type="Pfam" id="PF00571">
    <property type="entry name" value="CBS"/>
    <property type="match status" value="1"/>
</dbReference>
<feature type="transmembrane region" description="Helical" evidence="9">
    <location>
        <begin position="310"/>
        <end position="330"/>
    </location>
</feature>
<dbReference type="Pfam" id="PF01769">
    <property type="entry name" value="MgtE"/>
    <property type="match status" value="1"/>
</dbReference>
<comment type="subcellular location">
    <subcellularLocation>
        <location evidence="9">Cell membrane</location>
        <topology evidence="9">Multi-pass membrane protein</topology>
    </subcellularLocation>
    <subcellularLocation>
        <location evidence="1">Membrane</location>
        <topology evidence="1">Multi-pass membrane protein</topology>
    </subcellularLocation>
</comment>
<dbReference type="SMART" id="SM00924">
    <property type="entry name" value="MgtE_N"/>
    <property type="match status" value="1"/>
</dbReference>
<evidence type="ECO:0000313" key="13">
    <source>
        <dbReference type="Proteomes" id="UP000254925"/>
    </source>
</evidence>
<dbReference type="GO" id="GO:0005886">
    <property type="term" value="C:plasma membrane"/>
    <property type="evidence" value="ECO:0007669"/>
    <property type="project" value="UniProtKB-SubCell"/>
</dbReference>
<gene>
    <name evidence="12" type="ORF">DES45_102485</name>
</gene>
<dbReference type="Gene3D" id="3.10.580.10">
    <property type="entry name" value="CBS-domain"/>
    <property type="match status" value="1"/>
</dbReference>
<dbReference type="PROSITE" id="PS51371">
    <property type="entry name" value="CBS"/>
    <property type="match status" value="1"/>
</dbReference>
<dbReference type="GO" id="GO:0015095">
    <property type="term" value="F:magnesium ion transmembrane transporter activity"/>
    <property type="evidence" value="ECO:0007669"/>
    <property type="project" value="UniProtKB-UniRule"/>
</dbReference>
<dbReference type="NCBIfam" id="TIGR00400">
    <property type="entry name" value="mgtE"/>
    <property type="match status" value="1"/>
</dbReference>
<keyword evidence="7 9" id="KW-0472">Membrane</keyword>
<feature type="compositionally biased region" description="Basic and acidic residues" evidence="10">
    <location>
        <begin position="1"/>
        <end position="14"/>
    </location>
</feature>
<dbReference type="CDD" id="cd04606">
    <property type="entry name" value="CBS_pair_Mg_transporter"/>
    <property type="match status" value="1"/>
</dbReference>
<keyword evidence="3 9" id="KW-0813">Transport</keyword>
<dbReference type="SUPFAM" id="SSF158791">
    <property type="entry name" value="MgtE N-terminal domain-like"/>
    <property type="match status" value="1"/>
</dbReference>
<evidence type="ECO:0000256" key="9">
    <source>
        <dbReference type="RuleBase" id="RU362011"/>
    </source>
</evidence>
<dbReference type="InterPro" id="IPR006669">
    <property type="entry name" value="MgtE_transporter"/>
</dbReference>
<dbReference type="InterPro" id="IPR006667">
    <property type="entry name" value="SLC41_membr_dom"/>
</dbReference>
<dbReference type="PANTHER" id="PTHR43773:SF1">
    <property type="entry name" value="MAGNESIUM TRANSPORTER MGTE"/>
    <property type="match status" value="1"/>
</dbReference>
<dbReference type="GO" id="GO:0046872">
    <property type="term" value="F:metal ion binding"/>
    <property type="evidence" value="ECO:0007669"/>
    <property type="project" value="UniProtKB-KW"/>
</dbReference>
<dbReference type="SMART" id="SM00116">
    <property type="entry name" value="CBS"/>
    <property type="match status" value="2"/>
</dbReference>
<keyword evidence="8" id="KW-0129">CBS domain</keyword>
<dbReference type="InterPro" id="IPR038076">
    <property type="entry name" value="MgtE_N_sf"/>
</dbReference>
<evidence type="ECO:0000256" key="2">
    <source>
        <dbReference type="ARBA" id="ARBA00009749"/>
    </source>
</evidence>
<sequence>MLDADDKTALHTPEDGVAEPVPFRDEEGFINPDFVALVADTIQESDTARLQHLLEDFHESDLGDLLEALDPDFRPRLIELLGSAFDFTALTEVDEAIREEILEGLNPSTLAEGVRELDSDDAVTILESLGEEDKAEVLDQLPPMERIALQRSLDYPEESAGRRMQTELIAVPPFWTVGQTIDFMRDTADLPETFYEIFVIDPAGHLLGAVALDRLLRSKRPVTIQEIMDDEPDRVEATQNQEEVARLFERYNLVSAAVVDEANRLVGVMMVDDIVDVLEEEADADIKQLGGVKSDEELSDTVLYIQRSRFPWLFANMCTAFLSAGVIRFFEGSLERMVALAILMPIVASMGGNAGTQTMTVAVRALATRELGRTNAWRIIRREAAVGILNGLVFAVILGAVAALWFQSSQIGIVIGLALITVLIFAALGGILVPLTLNRLGVDPAVSSGPFVTSITDIVGFFAFLGIATLWFSL</sequence>
<dbReference type="SUPFAM" id="SSF161093">
    <property type="entry name" value="MgtE membrane domain-like"/>
    <property type="match status" value="1"/>
</dbReference>
<keyword evidence="4 9" id="KW-0812">Transmembrane</keyword>
<keyword evidence="5 9" id="KW-0460">Magnesium</keyword>
<comment type="function">
    <text evidence="9">Acts as a magnesium transporter.</text>
</comment>
<keyword evidence="9" id="KW-0479">Metal-binding</keyword>
<feature type="domain" description="CBS" evidence="11">
    <location>
        <begin position="228"/>
        <end position="284"/>
    </location>
</feature>
<accession>A0A370HT14</accession>
<dbReference type="InterPro" id="IPR006668">
    <property type="entry name" value="Mg_transptr_MgtE_intracell_dom"/>
</dbReference>
<feature type="transmembrane region" description="Helical" evidence="9">
    <location>
        <begin position="449"/>
        <end position="472"/>
    </location>
</feature>
<evidence type="ECO:0000256" key="3">
    <source>
        <dbReference type="ARBA" id="ARBA00022448"/>
    </source>
</evidence>
<dbReference type="Gene3D" id="1.10.357.20">
    <property type="entry name" value="SLC41 divalent cation transporters, integral membrane domain"/>
    <property type="match status" value="1"/>
</dbReference>
<dbReference type="PANTHER" id="PTHR43773">
    <property type="entry name" value="MAGNESIUM TRANSPORTER MGTE"/>
    <property type="match status" value="1"/>
</dbReference>
<comment type="subunit">
    <text evidence="9">Homodimer.</text>
</comment>
<feature type="transmembrane region" description="Helical" evidence="9">
    <location>
        <begin position="342"/>
        <end position="363"/>
    </location>
</feature>
<feature type="region of interest" description="Disordered" evidence="10">
    <location>
        <begin position="1"/>
        <end position="23"/>
    </location>
</feature>
<dbReference type="AlphaFoldDB" id="A0A370HT14"/>
<dbReference type="OrthoDB" id="9790355at2"/>
<reference evidence="12 13" key="1">
    <citation type="submission" date="2018-07" db="EMBL/GenBank/DDBJ databases">
        <title>Genomic Encyclopedia of Type Strains, Phase IV (KMG-IV): sequencing the most valuable type-strain genomes for metagenomic binning, comparative biology and taxonomic classification.</title>
        <authorList>
            <person name="Goeker M."/>
        </authorList>
    </citation>
    <scope>NUCLEOTIDE SEQUENCE [LARGE SCALE GENOMIC DNA]</scope>
    <source>
        <strain evidence="12 13">DSM 14364</strain>
    </source>
</reference>